<accession>A0A347UED3</accession>
<dbReference type="RefSeq" id="WP_118941869.1">
    <property type="nucleotide sequence ID" value="NZ_CP032125.1"/>
</dbReference>
<gene>
    <name evidence="2" type="ORF">BAR1_04250</name>
</gene>
<feature type="compositionally biased region" description="Low complexity" evidence="1">
    <location>
        <begin position="9"/>
        <end position="20"/>
    </location>
</feature>
<feature type="compositionally biased region" description="Polar residues" evidence="1">
    <location>
        <begin position="36"/>
        <end position="48"/>
    </location>
</feature>
<organism evidence="2 3">
    <name type="scientific">Profundibacter amoris</name>
    <dbReference type="NCBI Taxonomy" id="2171755"/>
    <lineage>
        <taxon>Bacteria</taxon>
        <taxon>Pseudomonadati</taxon>
        <taxon>Pseudomonadota</taxon>
        <taxon>Alphaproteobacteria</taxon>
        <taxon>Rhodobacterales</taxon>
        <taxon>Paracoccaceae</taxon>
        <taxon>Profundibacter</taxon>
    </lineage>
</organism>
<keyword evidence="3" id="KW-1185">Reference proteome</keyword>
<dbReference type="KEGG" id="pamo:BAR1_04250"/>
<name>A0A347UED3_9RHOB</name>
<evidence type="ECO:0000313" key="3">
    <source>
        <dbReference type="Proteomes" id="UP000261704"/>
    </source>
</evidence>
<proteinExistence type="predicted"/>
<feature type="compositionally biased region" description="Pro residues" evidence="1">
    <location>
        <begin position="59"/>
        <end position="74"/>
    </location>
</feature>
<feature type="region of interest" description="Disordered" evidence="1">
    <location>
        <begin position="1"/>
        <end position="124"/>
    </location>
</feature>
<dbReference type="Proteomes" id="UP000261704">
    <property type="component" value="Chromosome"/>
</dbReference>
<evidence type="ECO:0000313" key="2">
    <source>
        <dbReference type="EMBL" id="AXX97211.1"/>
    </source>
</evidence>
<protein>
    <submittedName>
        <fullName evidence="2">Uncharacterized protein</fullName>
    </submittedName>
</protein>
<dbReference type="EMBL" id="CP032125">
    <property type="protein sequence ID" value="AXX97211.1"/>
    <property type="molecule type" value="Genomic_DNA"/>
</dbReference>
<sequence length="124" mass="12968">MLILPGALPVAPSPQQAFAAPPAPSPVKTVAEPAASSKTRNETGTDTGPHSDGQRSAILPPPPNPDKPTGPPPTFEANLLESEREKLRAGPELQPEETVEPETEKAAEPYAPPPESTRQVDIAV</sequence>
<evidence type="ECO:0000256" key="1">
    <source>
        <dbReference type="SAM" id="MobiDB-lite"/>
    </source>
</evidence>
<reference evidence="2 3" key="1">
    <citation type="submission" date="2018-09" db="EMBL/GenBank/DDBJ databases">
        <title>Profundibacter amoris BAR1 gen. nov., sp. nov., a new member of the Roseobacter clade isolated at Lokis Castle Vent Field on the Arctic Mid-Oceanic Ridge.</title>
        <authorList>
            <person name="Le Moine Bauer S."/>
            <person name="Sjoeberg A.G."/>
            <person name="L'Haridon S."/>
            <person name="Stokke R."/>
            <person name="Roalkvam I."/>
            <person name="Steen I.H."/>
            <person name="Dahle H."/>
        </authorList>
    </citation>
    <scope>NUCLEOTIDE SEQUENCE [LARGE SCALE GENOMIC DNA]</scope>
    <source>
        <strain evidence="2 3">BAR1</strain>
    </source>
</reference>
<dbReference type="AlphaFoldDB" id="A0A347UED3"/>